<reference evidence="2" key="1">
    <citation type="submission" date="2024-05" db="EMBL/GenBank/DDBJ databases">
        <title>Planctomycetes of the genus Singulisphaera possess chitinolytic capabilities.</title>
        <authorList>
            <person name="Ivanova A."/>
        </authorList>
    </citation>
    <scope>NUCLEOTIDE SEQUENCE</scope>
    <source>
        <strain evidence="2">Ch08T</strain>
    </source>
</reference>
<proteinExistence type="predicted"/>
<feature type="compositionally biased region" description="Polar residues" evidence="1">
    <location>
        <begin position="322"/>
        <end position="332"/>
    </location>
</feature>
<dbReference type="InterPro" id="IPR021236">
    <property type="entry name" value="Uncharacterised_YfdX"/>
</dbReference>
<gene>
    <name evidence="2" type="ORF">V5E97_27835</name>
</gene>
<dbReference type="RefSeq" id="WP_406694859.1">
    <property type="nucleotide sequence ID" value="NZ_CP155447.1"/>
</dbReference>
<dbReference type="EMBL" id="CP155447">
    <property type="protein sequence ID" value="XBH02116.1"/>
    <property type="molecule type" value="Genomic_DNA"/>
</dbReference>
<feature type="region of interest" description="Disordered" evidence="1">
    <location>
        <begin position="34"/>
        <end position="58"/>
    </location>
</feature>
<evidence type="ECO:0000313" key="2">
    <source>
        <dbReference type="EMBL" id="XBH02116.1"/>
    </source>
</evidence>
<feature type="compositionally biased region" description="Basic and acidic residues" evidence="1">
    <location>
        <begin position="43"/>
        <end position="58"/>
    </location>
</feature>
<protein>
    <submittedName>
        <fullName evidence="2">YfdX family protein</fullName>
    </submittedName>
</protein>
<organism evidence="2">
    <name type="scientific">Singulisphaera sp. Ch08</name>
    <dbReference type="NCBI Taxonomy" id="3120278"/>
    <lineage>
        <taxon>Bacteria</taxon>
        <taxon>Pseudomonadati</taxon>
        <taxon>Planctomycetota</taxon>
        <taxon>Planctomycetia</taxon>
        <taxon>Isosphaerales</taxon>
        <taxon>Isosphaeraceae</taxon>
        <taxon>Singulisphaera</taxon>
    </lineage>
</organism>
<dbReference type="Pfam" id="PF10938">
    <property type="entry name" value="YfdX"/>
    <property type="match status" value="1"/>
</dbReference>
<name>A0AAU7CBN3_9BACT</name>
<feature type="compositionally biased region" description="Basic and acidic residues" evidence="1">
    <location>
        <begin position="312"/>
        <end position="321"/>
    </location>
</feature>
<feature type="region of interest" description="Disordered" evidence="1">
    <location>
        <begin position="312"/>
        <end position="332"/>
    </location>
</feature>
<accession>A0AAU7CBN3</accession>
<dbReference type="AlphaFoldDB" id="A0AAU7CBN3"/>
<sequence length="350" mass="39822">MRGRYLGSTPTWRLLAASLLAFTFIFIAVPAWGQQPSSAAPSTKEKDKEKDKEKEKSNHRIVRTFGTEKGYHTELSNETTERLAQEDQRQLSLLMIDVFEHLGKARIALDADDTKEALKELTKCREGTQAIRKMLPKTIVHTKTIAPDGKTIFEDELVIQDDDIPLYAGILHSQTLAPIVEARRNAFAVAGLQLVESERVITEAIAKLDPIEAQFTRAIKALGENKSDVAAKALAMAMVRGLDFRSVKEDSELASARDAIWFAKRSLEENNLAQAMANMSIAHKRLQLYREVLAKDQRKDVDEMLREVEQMENQLRQERTHPTSSAERIRQSQTATHWWDKVNTWFHHHL</sequence>
<evidence type="ECO:0000256" key="1">
    <source>
        <dbReference type="SAM" id="MobiDB-lite"/>
    </source>
</evidence>